<evidence type="ECO:0000256" key="3">
    <source>
        <dbReference type="ARBA" id="ARBA00022729"/>
    </source>
</evidence>
<keyword evidence="4" id="KW-0677">Repeat</keyword>
<gene>
    <name evidence="8" type="ORF">Z043_121469</name>
</gene>
<dbReference type="FunFam" id="3.40.50.410:FF:000004">
    <property type="entry name" value="collagen alpha-6(VI) chain"/>
    <property type="match status" value="1"/>
</dbReference>
<evidence type="ECO:0000259" key="7">
    <source>
        <dbReference type="PROSITE" id="PS50234"/>
    </source>
</evidence>
<keyword evidence="3 6" id="KW-0732">Signal</keyword>
<evidence type="ECO:0000256" key="5">
    <source>
        <dbReference type="ARBA" id="ARBA00023180"/>
    </source>
</evidence>
<dbReference type="AlphaFoldDB" id="A0A0P7ULU9"/>
<evidence type="ECO:0000313" key="9">
    <source>
        <dbReference type="Proteomes" id="UP000034805"/>
    </source>
</evidence>
<feature type="signal peptide" evidence="6">
    <location>
        <begin position="1"/>
        <end position="21"/>
    </location>
</feature>
<dbReference type="Pfam" id="PF00092">
    <property type="entry name" value="VWA"/>
    <property type="match status" value="2"/>
</dbReference>
<evidence type="ECO:0000313" key="8">
    <source>
        <dbReference type="EMBL" id="KPP60527.1"/>
    </source>
</evidence>
<dbReference type="GO" id="GO:0005576">
    <property type="term" value="C:extracellular region"/>
    <property type="evidence" value="ECO:0007669"/>
    <property type="project" value="UniProtKB-SubCell"/>
</dbReference>
<evidence type="ECO:0000256" key="4">
    <source>
        <dbReference type="ARBA" id="ARBA00022737"/>
    </source>
</evidence>
<comment type="caution">
    <text evidence="8">The sequence shown here is derived from an EMBL/GenBank/DDBJ whole genome shotgun (WGS) entry which is preliminary data.</text>
</comment>
<dbReference type="PRINTS" id="PR00453">
    <property type="entry name" value="VWFADOMAIN"/>
</dbReference>
<dbReference type="PROSITE" id="PS50234">
    <property type="entry name" value="VWFA"/>
    <property type="match status" value="2"/>
</dbReference>
<dbReference type="InterPro" id="IPR036465">
    <property type="entry name" value="vWFA_dom_sf"/>
</dbReference>
<evidence type="ECO:0000256" key="6">
    <source>
        <dbReference type="SAM" id="SignalP"/>
    </source>
</evidence>
<dbReference type="InterPro" id="IPR050525">
    <property type="entry name" value="ECM_Assembly_Org"/>
</dbReference>
<sequence length="308" mass="34861">MLKTVAVLLLSTCFLVNEVLQDVCFPHAVMDLVFLVDGSESVRPEAFSEIKSFLCDSVDFFHVGWHQVRIGLTQYSSSVHAEFKLGTFNSKNEIRREILMMKQLLGGTLTGQSLEFLLTHQFTEAGGSRASGGVPQVVVLITDGEPQDNVIDPAEVLKRHGITLYCIGMMDYSSFQEIQSIASNKEYTSILPEFSDLQTITKNISQTLCELAEDPKLQGYRVCQQGASADIVFLVDGSYSISPTEFTWIKEFLHVLVNRFYTSLAEVRFGLLQYSNRIETEFQFNTYNYNKAIQWHIWNMKQINGTKT</sequence>
<name>A0A0P7ULU9_SCLFO</name>
<dbReference type="PANTHER" id="PTHR24020:SF86">
    <property type="entry name" value="COLLAGEN, TYPE VI, ALPHA 4"/>
    <property type="match status" value="1"/>
</dbReference>
<protein>
    <recommendedName>
        <fullName evidence="7">VWFA domain-containing protein</fullName>
    </recommendedName>
</protein>
<comment type="subcellular location">
    <subcellularLocation>
        <location evidence="1">Secreted</location>
    </subcellularLocation>
</comment>
<reference evidence="8 9" key="1">
    <citation type="submission" date="2015-08" db="EMBL/GenBank/DDBJ databases">
        <title>The genome of the Asian arowana (Scleropages formosus).</title>
        <authorList>
            <person name="Tan M.H."/>
            <person name="Gan H.M."/>
            <person name="Croft L.J."/>
            <person name="Austin C.M."/>
        </authorList>
    </citation>
    <scope>NUCLEOTIDE SEQUENCE [LARGE SCALE GENOMIC DNA]</scope>
    <source>
        <strain evidence="8">Aro1</strain>
    </source>
</reference>
<feature type="non-terminal residue" evidence="8">
    <location>
        <position position="308"/>
    </location>
</feature>
<organism evidence="8 9">
    <name type="scientific">Scleropages formosus</name>
    <name type="common">Asian bonytongue</name>
    <name type="synonym">Osteoglossum formosum</name>
    <dbReference type="NCBI Taxonomy" id="113540"/>
    <lineage>
        <taxon>Eukaryota</taxon>
        <taxon>Metazoa</taxon>
        <taxon>Chordata</taxon>
        <taxon>Craniata</taxon>
        <taxon>Vertebrata</taxon>
        <taxon>Euteleostomi</taxon>
        <taxon>Actinopterygii</taxon>
        <taxon>Neopterygii</taxon>
        <taxon>Teleostei</taxon>
        <taxon>Osteoglossocephala</taxon>
        <taxon>Osteoglossomorpha</taxon>
        <taxon>Osteoglossiformes</taxon>
        <taxon>Osteoglossidae</taxon>
        <taxon>Scleropages</taxon>
    </lineage>
</organism>
<dbReference type="Gene3D" id="3.40.50.410">
    <property type="entry name" value="von Willebrand factor, type A domain"/>
    <property type="match status" value="2"/>
</dbReference>
<feature type="domain" description="VWFA" evidence="7">
    <location>
        <begin position="230"/>
        <end position="308"/>
    </location>
</feature>
<dbReference type="Proteomes" id="UP000034805">
    <property type="component" value="Unassembled WGS sequence"/>
</dbReference>
<dbReference type="SUPFAM" id="SSF53300">
    <property type="entry name" value="vWA-like"/>
    <property type="match status" value="2"/>
</dbReference>
<dbReference type="EMBL" id="JARO02010661">
    <property type="protein sequence ID" value="KPP60527.1"/>
    <property type="molecule type" value="Genomic_DNA"/>
</dbReference>
<feature type="domain" description="VWFA" evidence="7">
    <location>
        <begin position="31"/>
        <end position="204"/>
    </location>
</feature>
<dbReference type="SMART" id="SM00327">
    <property type="entry name" value="VWA"/>
    <property type="match status" value="1"/>
</dbReference>
<dbReference type="STRING" id="113540.ENSSFOP00015021615"/>
<dbReference type="PANTHER" id="PTHR24020">
    <property type="entry name" value="COLLAGEN ALPHA"/>
    <property type="match status" value="1"/>
</dbReference>
<keyword evidence="2" id="KW-0964">Secreted</keyword>
<evidence type="ECO:0000256" key="2">
    <source>
        <dbReference type="ARBA" id="ARBA00022525"/>
    </source>
</evidence>
<evidence type="ECO:0000256" key="1">
    <source>
        <dbReference type="ARBA" id="ARBA00004613"/>
    </source>
</evidence>
<dbReference type="InterPro" id="IPR002035">
    <property type="entry name" value="VWF_A"/>
</dbReference>
<feature type="chain" id="PRO_5006143341" description="VWFA domain-containing protein" evidence="6">
    <location>
        <begin position="22"/>
        <end position="308"/>
    </location>
</feature>
<accession>A0A0P7ULU9</accession>
<proteinExistence type="predicted"/>
<keyword evidence="5" id="KW-0325">Glycoprotein</keyword>